<evidence type="ECO:0000313" key="4">
    <source>
        <dbReference type="Proteomes" id="UP001151699"/>
    </source>
</evidence>
<dbReference type="Gene3D" id="2.60.40.640">
    <property type="match status" value="1"/>
</dbReference>
<dbReference type="AlphaFoldDB" id="A0A9Q0NBC0"/>
<name>A0A9Q0NBC0_9DIPT</name>
<evidence type="ECO:0000259" key="2">
    <source>
        <dbReference type="Pfam" id="PF00339"/>
    </source>
</evidence>
<dbReference type="InterPro" id="IPR050357">
    <property type="entry name" value="Arrestin_domain-protein"/>
</dbReference>
<evidence type="ECO:0000313" key="3">
    <source>
        <dbReference type="EMBL" id="KAJ6647190.1"/>
    </source>
</evidence>
<comment type="caution">
    <text evidence="3">The sequence shown here is derived from an EMBL/GenBank/DDBJ whole genome shotgun (WGS) entry which is preliminary data.</text>
</comment>
<dbReference type="InterPro" id="IPR014756">
    <property type="entry name" value="Ig_E-set"/>
</dbReference>
<dbReference type="InterPro" id="IPR011021">
    <property type="entry name" value="Arrestin-like_N"/>
</dbReference>
<protein>
    <submittedName>
        <fullName evidence="3">Arrestin domain-containing protein 17</fullName>
    </submittedName>
</protein>
<dbReference type="Proteomes" id="UP001151699">
    <property type="component" value="Chromosome A"/>
</dbReference>
<dbReference type="Pfam" id="PF00339">
    <property type="entry name" value="Arrestin_N"/>
    <property type="match status" value="1"/>
</dbReference>
<sequence length="133" mass="15706">MYGYAHVEWSESHTVQRDGKSHTEYTTYSSNETYFKNYETVAGSRSGSEEVLRPGSHVYHARYILPQNLPENHENQYGHIRYEVKAHIDVPWGFDEKERVAFYVNPRRDLNAFRHLAEPVREEESQTFGCCCW</sequence>
<dbReference type="GO" id="GO:0005737">
    <property type="term" value="C:cytoplasm"/>
    <property type="evidence" value="ECO:0007669"/>
    <property type="project" value="TreeGrafter"/>
</dbReference>
<evidence type="ECO:0000256" key="1">
    <source>
        <dbReference type="ARBA" id="ARBA00005298"/>
    </source>
</evidence>
<keyword evidence="4" id="KW-1185">Reference proteome</keyword>
<dbReference type="EMBL" id="WJQU01000001">
    <property type="protein sequence ID" value="KAJ6647190.1"/>
    <property type="molecule type" value="Genomic_DNA"/>
</dbReference>
<dbReference type="InterPro" id="IPR014752">
    <property type="entry name" value="Arrestin-like_C"/>
</dbReference>
<reference evidence="3" key="1">
    <citation type="submission" date="2022-07" db="EMBL/GenBank/DDBJ databases">
        <authorList>
            <person name="Trinca V."/>
            <person name="Uliana J.V.C."/>
            <person name="Torres T.T."/>
            <person name="Ward R.J."/>
            <person name="Monesi N."/>
        </authorList>
    </citation>
    <scope>NUCLEOTIDE SEQUENCE</scope>
    <source>
        <strain evidence="3">HSMRA1968</strain>
        <tissue evidence="3">Whole embryos</tissue>
    </source>
</reference>
<comment type="similarity">
    <text evidence="1">Belongs to the arrestin family.</text>
</comment>
<dbReference type="PANTHER" id="PTHR11188">
    <property type="entry name" value="ARRESTIN DOMAIN CONTAINING PROTEIN"/>
    <property type="match status" value="1"/>
</dbReference>
<organism evidence="3 4">
    <name type="scientific">Pseudolycoriella hygida</name>
    <dbReference type="NCBI Taxonomy" id="35572"/>
    <lineage>
        <taxon>Eukaryota</taxon>
        <taxon>Metazoa</taxon>
        <taxon>Ecdysozoa</taxon>
        <taxon>Arthropoda</taxon>
        <taxon>Hexapoda</taxon>
        <taxon>Insecta</taxon>
        <taxon>Pterygota</taxon>
        <taxon>Neoptera</taxon>
        <taxon>Endopterygota</taxon>
        <taxon>Diptera</taxon>
        <taxon>Nematocera</taxon>
        <taxon>Sciaroidea</taxon>
        <taxon>Sciaridae</taxon>
        <taxon>Pseudolycoriella</taxon>
    </lineage>
</organism>
<dbReference type="GO" id="GO:0015031">
    <property type="term" value="P:protein transport"/>
    <property type="evidence" value="ECO:0007669"/>
    <property type="project" value="TreeGrafter"/>
</dbReference>
<proteinExistence type="inferred from homology"/>
<dbReference type="OrthoDB" id="2333384at2759"/>
<gene>
    <name evidence="3" type="primary">arrd-17_0</name>
    <name evidence="3" type="ORF">Bhyg_02410</name>
</gene>
<dbReference type="PANTHER" id="PTHR11188:SF176">
    <property type="entry name" value="ARRESTIN DOMAIN-CONTAINING PROTEIN 1"/>
    <property type="match status" value="1"/>
</dbReference>
<feature type="non-terminal residue" evidence="3">
    <location>
        <position position="133"/>
    </location>
</feature>
<accession>A0A9Q0NBC0</accession>
<feature type="domain" description="Arrestin-like N-terminal" evidence="2">
    <location>
        <begin position="2"/>
        <end position="111"/>
    </location>
</feature>
<dbReference type="SUPFAM" id="SSF81296">
    <property type="entry name" value="E set domains"/>
    <property type="match status" value="1"/>
</dbReference>